<dbReference type="CDD" id="cd16922">
    <property type="entry name" value="HATPase_EvgS-ArcB-TorS-like"/>
    <property type="match status" value="1"/>
</dbReference>
<dbReference type="SMART" id="SM00388">
    <property type="entry name" value="HisKA"/>
    <property type="match status" value="1"/>
</dbReference>
<dbReference type="InterPro" id="IPR050736">
    <property type="entry name" value="Sensor_HK_Regulatory"/>
</dbReference>
<dbReference type="InterPro" id="IPR004358">
    <property type="entry name" value="Sig_transdc_His_kin-like_C"/>
</dbReference>
<accession>A0A645E226</accession>
<organism evidence="8">
    <name type="scientific">bioreactor metagenome</name>
    <dbReference type="NCBI Taxonomy" id="1076179"/>
    <lineage>
        <taxon>unclassified sequences</taxon>
        <taxon>metagenomes</taxon>
        <taxon>ecological metagenomes</taxon>
    </lineage>
</organism>
<dbReference type="InterPro" id="IPR003661">
    <property type="entry name" value="HisK_dim/P_dom"/>
</dbReference>
<keyword evidence="5 8" id="KW-0418">Kinase</keyword>
<evidence type="ECO:0000259" key="7">
    <source>
        <dbReference type="PROSITE" id="PS50109"/>
    </source>
</evidence>
<dbReference type="EMBL" id="VSSQ01042093">
    <property type="protein sequence ID" value="MPM95616.1"/>
    <property type="molecule type" value="Genomic_DNA"/>
</dbReference>
<evidence type="ECO:0000313" key="8">
    <source>
        <dbReference type="EMBL" id="MPM95616.1"/>
    </source>
</evidence>
<comment type="caution">
    <text evidence="8">The sequence shown here is derived from an EMBL/GenBank/DDBJ whole genome shotgun (WGS) entry which is preliminary data.</text>
</comment>
<dbReference type="PANTHER" id="PTHR43711:SF1">
    <property type="entry name" value="HISTIDINE KINASE 1"/>
    <property type="match status" value="1"/>
</dbReference>
<evidence type="ECO:0000256" key="1">
    <source>
        <dbReference type="ARBA" id="ARBA00000085"/>
    </source>
</evidence>
<dbReference type="InterPro" id="IPR003594">
    <property type="entry name" value="HATPase_dom"/>
</dbReference>
<dbReference type="InterPro" id="IPR036890">
    <property type="entry name" value="HATPase_C_sf"/>
</dbReference>
<dbReference type="Gene3D" id="1.10.287.130">
    <property type="match status" value="1"/>
</dbReference>
<proteinExistence type="predicted"/>
<dbReference type="PROSITE" id="PS50109">
    <property type="entry name" value="HIS_KIN"/>
    <property type="match status" value="1"/>
</dbReference>
<evidence type="ECO:0000256" key="4">
    <source>
        <dbReference type="ARBA" id="ARBA00022679"/>
    </source>
</evidence>
<dbReference type="InterPro" id="IPR036097">
    <property type="entry name" value="HisK_dim/P_sf"/>
</dbReference>
<feature type="domain" description="Histidine kinase" evidence="7">
    <location>
        <begin position="8"/>
        <end position="219"/>
    </location>
</feature>
<dbReference type="Pfam" id="PF00512">
    <property type="entry name" value="HisKA"/>
    <property type="match status" value="1"/>
</dbReference>
<dbReference type="SMART" id="SM00387">
    <property type="entry name" value="HATPase_c"/>
    <property type="match status" value="1"/>
</dbReference>
<sequence>MKTAFLSNISHEIRTPLNGIIGFSELLMGEVLDPEQKEYIGIINKSAHRLLYAINDVMDVAKIEAGRFNILKEKFNLVPIVEDVWQFFHKQTTNIEIKLSKPDVREYMIENDKLKLQQVLINLVNNAIKFTPSGYVEIGFRAEADGVLIFVKDTGIGISEEHHSRIFERFTQVEEGSSRVYGGTGLGLSIVKEFTRLMGGKIWLESSPGEGSIFYLKFP</sequence>
<dbReference type="InterPro" id="IPR005467">
    <property type="entry name" value="His_kinase_dom"/>
</dbReference>
<dbReference type="SUPFAM" id="SSF47384">
    <property type="entry name" value="Homodimeric domain of signal transducing histidine kinase"/>
    <property type="match status" value="1"/>
</dbReference>
<evidence type="ECO:0000256" key="3">
    <source>
        <dbReference type="ARBA" id="ARBA00022553"/>
    </source>
</evidence>
<keyword evidence="6" id="KW-0902">Two-component regulatory system</keyword>
<dbReference type="FunFam" id="3.30.565.10:FF:000010">
    <property type="entry name" value="Sensor histidine kinase RcsC"/>
    <property type="match status" value="1"/>
</dbReference>
<dbReference type="SUPFAM" id="SSF55874">
    <property type="entry name" value="ATPase domain of HSP90 chaperone/DNA topoisomerase II/histidine kinase"/>
    <property type="match status" value="1"/>
</dbReference>
<dbReference type="EC" id="2.7.13.3" evidence="2"/>
<evidence type="ECO:0000256" key="2">
    <source>
        <dbReference type="ARBA" id="ARBA00012438"/>
    </source>
</evidence>
<evidence type="ECO:0000256" key="6">
    <source>
        <dbReference type="ARBA" id="ARBA00023012"/>
    </source>
</evidence>
<dbReference type="Pfam" id="PF02518">
    <property type="entry name" value="HATPase_c"/>
    <property type="match status" value="1"/>
</dbReference>
<keyword evidence="3" id="KW-0597">Phosphoprotein</keyword>
<keyword evidence="4 8" id="KW-0808">Transferase</keyword>
<dbReference type="CDD" id="cd00082">
    <property type="entry name" value="HisKA"/>
    <property type="match status" value="1"/>
</dbReference>
<comment type="catalytic activity">
    <reaction evidence="1">
        <text>ATP + protein L-histidine = ADP + protein N-phospho-L-histidine.</text>
        <dbReference type="EC" id="2.7.13.3"/>
    </reaction>
</comment>
<gene>
    <name evidence="8" type="primary">barA_11</name>
    <name evidence="8" type="ORF">SDC9_142771</name>
</gene>
<name>A0A645E226_9ZZZZ</name>
<dbReference type="PRINTS" id="PR00344">
    <property type="entry name" value="BCTRLSENSOR"/>
</dbReference>
<dbReference type="AlphaFoldDB" id="A0A645E226"/>
<protein>
    <recommendedName>
        <fullName evidence="2">histidine kinase</fullName>
        <ecNumber evidence="2">2.7.13.3</ecNumber>
    </recommendedName>
</protein>
<dbReference type="PANTHER" id="PTHR43711">
    <property type="entry name" value="TWO-COMPONENT HISTIDINE KINASE"/>
    <property type="match status" value="1"/>
</dbReference>
<dbReference type="Gene3D" id="3.30.565.10">
    <property type="entry name" value="Histidine kinase-like ATPase, C-terminal domain"/>
    <property type="match status" value="1"/>
</dbReference>
<reference evidence="8" key="1">
    <citation type="submission" date="2019-08" db="EMBL/GenBank/DDBJ databases">
        <authorList>
            <person name="Kucharzyk K."/>
            <person name="Murdoch R.W."/>
            <person name="Higgins S."/>
            <person name="Loffler F."/>
        </authorList>
    </citation>
    <scope>NUCLEOTIDE SEQUENCE</scope>
</reference>
<evidence type="ECO:0000256" key="5">
    <source>
        <dbReference type="ARBA" id="ARBA00022777"/>
    </source>
</evidence>
<dbReference type="GO" id="GO:0000155">
    <property type="term" value="F:phosphorelay sensor kinase activity"/>
    <property type="evidence" value="ECO:0007669"/>
    <property type="project" value="InterPro"/>
</dbReference>